<dbReference type="Gene3D" id="3.30.1370.100">
    <property type="entry name" value="MutL, C-terminal domain, regulatory subdomain"/>
    <property type="match status" value="1"/>
</dbReference>
<dbReference type="OrthoDB" id="9763467at2"/>
<dbReference type="InterPro" id="IPR037198">
    <property type="entry name" value="MutL_C_sf"/>
</dbReference>
<evidence type="ECO:0000256" key="1">
    <source>
        <dbReference type="ARBA" id="ARBA00006082"/>
    </source>
</evidence>
<dbReference type="SUPFAM" id="SSF54211">
    <property type="entry name" value="Ribosomal protein S5 domain 2-like"/>
    <property type="match status" value="1"/>
</dbReference>
<evidence type="ECO:0000313" key="9">
    <source>
        <dbReference type="Proteomes" id="UP000247973"/>
    </source>
</evidence>
<name>A0A2V3PV80_9BACT</name>
<feature type="domain" description="MutL C-terminal dimerisation" evidence="6">
    <location>
        <begin position="431"/>
        <end position="573"/>
    </location>
</feature>
<evidence type="ECO:0000256" key="4">
    <source>
        <dbReference type="ARBA" id="ARBA00023204"/>
    </source>
</evidence>
<dbReference type="InterPro" id="IPR042120">
    <property type="entry name" value="MutL_C_dimsub"/>
</dbReference>
<comment type="caution">
    <text evidence="8">The sequence shown here is derived from an EMBL/GenBank/DDBJ whole genome shotgun (WGS) entry which is preliminary data.</text>
</comment>
<dbReference type="HAMAP" id="MF_00149">
    <property type="entry name" value="DNA_mis_repair"/>
    <property type="match status" value="1"/>
</dbReference>
<dbReference type="InterPro" id="IPR014790">
    <property type="entry name" value="MutL_C"/>
</dbReference>
<dbReference type="RefSeq" id="WP_110309291.1">
    <property type="nucleotide sequence ID" value="NZ_QICL01000002.1"/>
</dbReference>
<dbReference type="PROSITE" id="PS00058">
    <property type="entry name" value="DNA_MISMATCH_REPAIR_1"/>
    <property type="match status" value="1"/>
</dbReference>
<dbReference type="InterPro" id="IPR002099">
    <property type="entry name" value="MutL/Mlh/PMS"/>
</dbReference>
<dbReference type="SMART" id="SM00853">
    <property type="entry name" value="MutL_C"/>
    <property type="match status" value="1"/>
</dbReference>
<evidence type="ECO:0000256" key="3">
    <source>
        <dbReference type="ARBA" id="ARBA00022763"/>
    </source>
</evidence>
<dbReference type="InterPro" id="IPR014721">
    <property type="entry name" value="Ribsml_uS5_D2-typ_fold_subgr"/>
</dbReference>
<evidence type="ECO:0000259" key="7">
    <source>
        <dbReference type="SMART" id="SM01340"/>
    </source>
</evidence>
<protein>
    <recommendedName>
        <fullName evidence="2 5">DNA mismatch repair protein MutL</fullName>
    </recommendedName>
</protein>
<dbReference type="InterPro" id="IPR038973">
    <property type="entry name" value="MutL/Mlh/Pms-like"/>
</dbReference>
<dbReference type="InterPro" id="IPR014762">
    <property type="entry name" value="DNA_mismatch_repair_CS"/>
</dbReference>
<comment type="similarity">
    <text evidence="1 5">Belongs to the DNA mismatch repair MutL/HexB family.</text>
</comment>
<sequence>MNDIIHLLPDSIANQIAAGEVVQRPASIVKELLENSIDAGATSIQLIIKDAGRTLIQVIDNGKGMSNTDARLAFERHATSKIRTAEDLFALRTMGFRGEALPSIAAVAHVELKTKRKEDQVGTHLVIAGSTVEKQEEIVCADGSNFAIKNIFFNVPARRKFLKSNETERKNILTELERVAMVNSEIEFSFIENDIEVIKYPASNLKQRIINVIGKNFNQQLISIEIETTIAKIYGFVGKPESARKARAQQYFFVNGRYMRHPYFAKAITSAFAPLIPVGENPNFFIYIEVSPDTIDVNIHPTKTEIKFENEQPIWQILAATVKEALGKFNEVPTIDFDTLDAIDIPIHTPGVTNAARPQVNVNPAYNPFKSASSGGSSQGGGNSYQRPNFDWESLYKGFETDTNIDSSEAGEVIEIRSSESDLFEESLNSLHYQYKNRYILTSVKSGLMMIDQRKAHVRILFDQFLQNIKLKRGISQRTLFPEIVEFSASEAAMIPYLLDDIEAVGFDLSNLGNNAYAINGVPSEIDKVNSVELIHNMVTKSIETGSDVKDEIQEALALSLAYAAAIPYGHRLTNDETSDIVNRLLASPSHKYTPDGKLIISIFDDSEIDRRFK</sequence>
<evidence type="ECO:0000256" key="2">
    <source>
        <dbReference type="ARBA" id="ARBA00021975"/>
    </source>
</evidence>
<dbReference type="NCBIfam" id="TIGR00585">
    <property type="entry name" value="mutl"/>
    <property type="match status" value="1"/>
</dbReference>
<dbReference type="GO" id="GO:0006298">
    <property type="term" value="P:mismatch repair"/>
    <property type="evidence" value="ECO:0007669"/>
    <property type="project" value="UniProtKB-UniRule"/>
</dbReference>
<dbReference type="GO" id="GO:0005524">
    <property type="term" value="F:ATP binding"/>
    <property type="evidence" value="ECO:0007669"/>
    <property type="project" value="InterPro"/>
</dbReference>
<dbReference type="InterPro" id="IPR020568">
    <property type="entry name" value="Ribosomal_Su5_D2-typ_SF"/>
</dbReference>
<dbReference type="Gene3D" id="3.30.230.10">
    <property type="match status" value="1"/>
</dbReference>
<dbReference type="InterPro" id="IPR042121">
    <property type="entry name" value="MutL_C_regsub"/>
</dbReference>
<gene>
    <name evidence="5" type="primary">mutL</name>
    <name evidence="8" type="ORF">CLV62_10228</name>
</gene>
<dbReference type="Gene3D" id="3.30.1540.20">
    <property type="entry name" value="MutL, C-terminal domain, dimerisation subdomain"/>
    <property type="match status" value="1"/>
</dbReference>
<evidence type="ECO:0000256" key="5">
    <source>
        <dbReference type="HAMAP-Rule" id="MF_00149"/>
    </source>
</evidence>
<comment type="function">
    <text evidence="5">This protein is involved in the repair of mismatches in DNA. It is required for dam-dependent methyl-directed DNA mismatch repair. May act as a 'molecular matchmaker', a protein that promotes the formation of a stable complex between two or more DNA-binding proteins in an ATP-dependent manner without itself being part of a final effector complex.</text>
</comment>
<dbReference type="GO" id="GO:0030983">
    <property type="term" value="F:mismatched DNA binding"/>
    <property type="evidence" value="ECO:0007669"/>
    <property type="project" value="InterPro"/>
</dbReference>
<dbReference type="GO" id="GO:0016887">
    <property type="term" value="F:ATP hydrolysis activity"/>
    <property type="evidence" value="ECO:0007669"/>
    <property type="project" value="InterPro"/>
</dbReference>
<dbReference type="CDD" id="cd00782">
    <property type="entry name" value="MutL_Trans"/>
    <property type="match status" value="1"/>
</dbReference>
<dbReference type="PANTHER" id="PTHR10073:SF12">
    <property type="entry name" value="DNA MISMATCH REPAIR PROTEIN MLH1"/>
    <property type="match status" value="1"/>
</dbReference>
<evidence type="ECO:0000259" key="6">
    <source>
        <dbReference type="SMART" id="SM00853"/>
    </source>
</evidence>
<dbReference type="InterPro" id="IPR036890">
    <property type="entry name" value="HATPase_C_sf"/>
</dbReference>
<dbReference type="GO" id="GO:0032300">
    <property type="term" value="C:mismatch repair complex"/>
    <property type="evidence" value="ECO:0007669"/>
    <property type="project" value="InterPro"/>
</dbReference>
<dbReference type="EMBL" id="QICL01000002">
    <property type="protein sequence ID" value="PXV67998.1"/>
    <property type="molecule type" value="Genomic_DNA"/>
</dbReference>
<dbReference type="CDD" id="cd16926">
    <property type="entry name" value="HATPase_MutL-MLH-PMS-like"/>
    <property type="match status" value="1"/>
</dbReference>
<dbReference type="Pfam" id="PF08676">
    <property type="entry name" value="MutL_C"/>
    <property type="match status" value="1"/>
</dbReference>
<keyword evidence="4 5" id="KW-0234">DNA repair</keyword>
<dbReference type="InterPro" id="IPR013507">
    <property type="entry name" value="DNA_mismatch_S5_2-like"/>
</dbReference>
<dbReference type="SUPFAM" id="SSF55874">
    <property type="entry name" value="ATPase domain of HSP90 chaperone/DNA topoisomerase II/histidine kinase"/>
    <property type="match status" value="1"/>
</dbReference>
<reference evidence="8 9" key="1">
    <citation type="submission" date="2018-03" db="EMBL/GenBank/DDBJ databases">
        <title>Genomic Encyclopedia of Archaeal and Bacterial Type Strains, Phase II (KMG-II): from individual species to whole genera.</title>
        <authorList>
            <person name="Goeker M."/>
        </authorList>
    </citation>
    <scope>NUCLEOTIDE SEQUENCE [LARGE SCALE GENOMIC DNA]</scope>
    <source>
        <strain evidence="8 9">DSM 100214</strain>
    </source>
</reference>
<feature type="domain" description="DNA mismatch repair protein S5" evidence="7">
    <location>
        <begin position="209"/>
        <end position="327"/>
    </location>
</feature>
<proteinExistence type="inferred from homology"/>
<keyword evidence="3 5" id="KW-0227">DNA damage</keyword>
<dbReference type="SMART" id="SM01340">
    <property type="entry name" value="DNA_mis_repair"/>
    <property type="match status" value="1"/>
</dbReference>
<dbReference type="InterPro" id="IPR020667">
    <property type="entry name" value="DNA_mismatch_repair_MutL"/>
</dbReference>
<dbReference type="Gene3D" id="3.30.565.10">
    <property type="entry name" value="Histidine kinase-like ATPase, C-terminal domain"/>
    <property type="match status" value="1"/>
</dbReference>
<dbReference type="GO" id="GO:0140664">
    <property type="term" value="F:ATP-dependent DNA damage sensor activity"/>
    <property type="evidence" value="ECO:0007669"/>
    <property type="project" value="InterPro"/>
</dbReference>
<dbReference type="SUPFAM" id="SSF118116">
    <property type="entry name" value="DNA mismatch repair protein MutL"/>
    <property type="match status" value="1"/>
</dbReference>
<organism evidence="8 9">
    <name type="scientific">Dysgonomonas alginatilytica</name>
    <dbReference type="NCBI Taxonomy" id="1605892"/>
    <lineage>
        <taxon>Bacteria</taxon>
        <taxon>Pseudomonadati</taxon>
        <taxon>Bacteroidota</taxon>
        <taxon>Bacteroidia</taxon>
        <taxon>Bacteroidales</taxon>
        <taxon>Dysgonomonadaceae</taxon>
        <taxon>Dysgonomonas</taxon>
    </lineage>
</organism>
<dbReference type="FunFam" id="3.30.565.10:FF:000003">
    <property type="entry name" value="DNA mismatch repair endonuclease MutL"/>
    <property type="match status" value="1"/>
</dbReference>
<dbReference type="AlphaFoldDB" id="A0A2V3PV80"/>
<accession>A0A2V3PV80</accession>
<dbReference type="PANTHER" id="PTHR10073">
    <property type="entry name" value="DNA MISMATCH REPAIR PROTEIN MLH, PMS, MUTL"/>
    <property type="match status" value="1"/>
</dbReference>
<dbReference type="Proteomes" id="UP000247973">
    <property type="component" value="Unassembled WGS sequence"/>
</dbReference>
<keyword evidence="9" id="KW-1185">Reference proteome</keyword>
<evidence type="ECO:0000313" key="8">
    <source>
        <dbReference type="EMBL" id="PXV67998.1"/>
    </source>
</evidence>
<dbReference type="Pfam" id="PF01119">
    <property type="entry name" value="DNA_mis_repair"/>
    <property type="match status" value="1"/>
</dbReference>
<dbReference type="Pfam" id="PF13589">
    <property type="entry name" value="HATPase_c_3"/>
    <property type="match status" value="1"/>
</dbReference>